<name>A0A1L9SLU3_9EURO</name>
<dbReference type="EMBL" id="KV878340">
    <property type="protein sequence ID" value="OJJ48014.1"/>
    <property type="molecule type" value="Genomic_DNA"/>
</dbReference>
<evidence type="ECO:0000313" key="2">
    <source>
        <dbReference type="EMBL" id="OJJ48014.1"/>
    </source>
</evidence>
<dbReference type="GeneID" id="34609271"/>
<dbReference type="OrthoDB" id="5689at2759"/>
<dbReference type="CDD" id="cd04301">
    <property type="entry name" value="NAT_SF"/>
    <property type="match status" value="1"/>
</dbReference>
<dbReference type="STRING" id="1073090.A0A1L9SLU3"/>
<accession>A0A1L9SLU3</accession>
<sequence>MKANILFRIATSHDALRIQELIESAFRAQDTRPNWTDGLDLTSHFTLGIDEVLSTINAPDTATLIGFNEDETLVSSVSVSRKTDSTARLFWLAVHQNYQRGGLGRQTLAYAETYSRQTWAVDMMGLNALSTRVELRRWYVRHGYRETGETSPFPQEQVRALHLPPELCFNEFNKNLS</sequence>
<dbReference type="PROSITE" id="PS51186">
    <property type="entry name" value="GNAT"/>
    <property type="match status" value="1"/>
</dbReference>
<gene>
    <name evidence="2" type="ORF">ASPZODRAFT_131664</name>
</gene>
<dbReference type="InterPro" id="IPR000182">
    <property type="entry name" value="GNAT_dom"/>
</dbReference>
<feature type="domain" description="N-acetyltransferase" evidence="1">
    <location>
        <begin position="5"/>
        <end position="168"/>
    </location>
</feature>
<dbReference type="VEuPathDB" id="FungiDB:ASPZODRAFT_131664"/>
<proteinExistence type="predicted"/>
<keyword evidence="3" id="KW-1185">Reference proteome</keyword>
<dbReference type="Proteomes" id="UP000184188">
    <property type="component" value="Unassembled WGS sequence"/>
</dbReference>
<reference evidence="3" key="1">
    <citation type="journal article" date="2017" name="Genome Biol.">
        <title>Comparative genomics reveals high biological diversity and specific adaptations in the industrially and medically important fungal genus Aspergillus.</title>
        <authorList>
            <person name="de Vries R.P."/>
            <person name="Riley R."/>
            <person name="Wiebenga A."/>
            <person name="Aguilar-Osorio G."/>
            <person name="Amillis S."/>
            <person name="Uchima C.A."/>
            <person name="Anderluh G."/>
            <person name="Asadollahi M."/>
            <person name="Askin M."/>
            <person name="Barry K."/>
            <person name="Battaglia E."/>
            <person name="Bayram O."/>
            <person name="Benocci T."/>
            <person name="Braus-Stromeyer S.A."/>
            <person name="Caldana C."/>
            <person name="Canovas D."/>
            <person name="Cerqueira G.C."/>
            <person name="Chen F."/>
            <person name="Chen W."/>
            <person name="Choi C."/>
            <person name="Clum A."/>
            <person name="Dos Santos R.A."/>
            <person name="Damasio A.R."/>
            <person name="Diallinas G."/>
            <person name="Emri T."/>
            <person name="Fekete E."/>
            <person name="Flipphi M."/>
            <person name="Freyberg S."/>
            <person name="Gallo A."/>
            <person name="Gournas C."/>
            <person name="Habgood R."/>
            <person name="Hainaut M."/>
            <person name="Harispe M.L."/>
            <person name="Henrissat B."/>
            <person name="Hilden K.S."/>
            <person name="Hope R."/>
            <person name="Hossain A."/>
            <person name="Karabika E."/>
            <person name="Karaffa L."/>
            <person name="Karanyi Z."/>
            <person name="Krasevec N."/>
            <person name="Kuo A."/>
            <person name="Kusch H."/>
            <person name="LaButti K."/>
            <person name="Lagendijk E.L."/>
            <person name="Lapidus A."/>
            <person name="Levasseur A."/>
            <person name="Lindquist E."/>
            <person name="Lipzen A."/>
            <person name="Logrieco A.F."/>
            <person name="MacCabe A."/>
            <person name="Maekelae M.R."/>
            <person name="Malavazi I."/>
            <person name="Melin P."/>
            <person name="Meyer V."/>
            <person name="Mielnichuk N."/>
            <person name="Miskei M."/>
            <person name="Molnar A.P."/>
            <person name="Mule G."/>
            <person name="Ngan C.Y."/>
            <person name="Orejas M."/>
            <person name="Orosz E."/>
            <person name="Ouedraogo J.P."/>
            <person name="Overkamp K.M."/>
            <person name="Park H.-S."/>
            <person name="Perrone G."/>
            <person name="Piumi F."/>
            <person name="Punt P.J."/>
            <person name="Ram A.F."/>
            <person name="Ramon A."/>
            <person name="Rauscher S."/>
            <person name="Record E."/>
            <person name="Riano-Pachon D.M."/>
            <person name="Robert V."/>
            <person name="Roehrig J."/>
            <person name="Ruller R."/>
            <person name="Salamov A."/>
            <person name="Salih N.S."/>
            <person name="Samson R.A."/>
            <person name="Sandor E."/>
            <person name="Sanguinetti M."/>
            <person name="Schuetze T."/>
            <person name="Sepcic K."/>
            <person name="Shelest E."/>
            <person name="Sherlock G."/>
            <person name="Sophianopoulou V."/>
            <person name="Squina F.M."/>
            <person name="Sun H."/>
            <person name="Susca A."/>
            <person name="Todd R.B."/>
            <person name="Tsang A."/>
            <person name="Unkles S.E."/>
            <person name="van de Wiele N."/>
            <person name="van Rossen-Uffink D."/>
            <person name="Oliveira J.V."/>
            <person name="Vesth T.C."/>
            <person name="Visser J."/>
            <person name="Yu J.-H."/>
            <person name="Zhou M."/>
            <person name="Andersen M.R."/>
            <person name="Archer D.B."/>
            <person name="Baker S.E."/>
            <person name="Benoit I."/>
            <person name="Brakhage A.A."/>
            <person name="Braus G.H."/>
            <person name="Fischer R."/>
            <person name="Frisvad J.C."/>
            <person name="Goldman G.H."/>
            <person name="Houbraken J."/>
            <person name="Oakley B."/>
            <person name="Pocsi I."/>
            <person name="Scazzocchio C."/>
            <person name="Seiboth B."/>
            <person name="vanKuyk P.A."/>
            <person name="Wortman J."/>
            <person name="Dyer P.S."/>
            <person name="Grigoriev I.V."/>
        </authorList>
    </citation>
    <scope>NUCLEOTIDE SEQUENCE [LARGE SCALE GENOMIC DNA]</scope>
    <source>
        <strain evidence="3">CBS 506.65</strain>
    </source>
</reference>
<dbReference type="InterPro" id="IPR016181">
    <property type="entry name" value="Acyl_CoA_acyltransferase"/>
</dbReference>
<dbReference type="SUPFAM" id="SSF55729">
    <property type="entry name" value="Acyl-CoA N-acyltransferases (Nat)"/>
    <property type="match status" value="1"/>
</dbReference>
<evidence type="ECO:0000259" key="1">
    <source>
        <dbReference type="PROSITE" id="PS51186"/>
    </source>
</evidence>
<evidence type="ECO:0000313" key="3">
    <source>
        <dbReference type="Proteomes" id="UP000184188"/>
    </source>
</evidence>
<protein>
    <recommendedName>
        <fullName evidence="1">N-acetyltransferase domain-containing protein</fullName>
    </recommendedName>
</protein>
<dbReference type="GO" id="GO:0016747">
    <property type="term" value="F:acyltransferase activity, transferring groups other than amino-acyl groups"/>
    <property type="evidence" value="ECO:0007669"/>
    <property type="project" value="InterPro"/>
</dbReference>
<dbReference type="Gene3D" id="3.40.630.30">
    <property type="match status" value="1"/>
</dbReference>
<dbReference type="Pfam" id="PF00583">
    <property type="entry name" value="Acetyltransf_1"/>
    <property type="match status" value="1"/>
</dbReference>
<dbReference type="AlphaFoldDB" id="A0A1L9SLU3"/>
<dbReference type="RefSeq" id="XP_022582524.1">
    <property type="nucleotide sequence ID" value="XM_022722806.1"/>
</dbReference>
<organism evidence="2 3">
    <name type="scientific">Penicilliopsis zonata CBS 506.65</name>
    <dbReference type="NCBI Taxonomy" id="1073090"/>
    <lineage>
        <taxon>Eukaryota</taxon>
        <taxon>Fungi</taxon>
        <taxon>Dikarya</taxon>
        <taxon>Ascomycota</taxon>
        <taxon>Pezizomycotina</taxon>
        <taxon>Eurotiomycetes</taxon>
        <taxon>Eurotiomycetidae</taxon>
        <taxon>Eurotiales</taxon>
        <taxon>Aspergillaceae</taxon>
        <taxon>Penicilliopsis</taxon>
    </lineage>
</organism>